<dbReference type="SUPFAM" id="SSF69118">
    <property type="entry name" value="AhpD-like"/>
    <property type="match status" value="1"/>
</dbReference>
<dbReference type="AlphaFoldDB" id="A0A1B2ECB9"/>
<evidence type="ECO:0000313" key="1">
    <source>
        <dbReference type="EMBL" id="ANY77611.1"/>
    </source>
</evidence>
<keyword evidence="1" id="KW-0575">Peroxidase</keyword>
<dbReference type="KEGG" id="moc:BB934_04655"/>
<organism evidence="1">
    <name type="scientific">Microvirga ossetica</name>
    <dbReference type="NCBI Taxonomy" id="1882682"/>
    <lineage>
        <taxon>Bacteria</taxon>
        <taxon>Pseudomonadati</taxon>
        <taxon>Pseudomonadota</taxon>
        <taxon>Alphaproteobacteria</taxon>
        <taxon>Hyphomicrobiales</taxon>
        <taxon>Methylobacteriaceae</taxon>
        <taxon>Microvirga</taxon>
    </lineage>
</organism>
<dbReference type="EMBL" id="CP016616">
    <property type="protein sequence ID" value="ANY77611.1"/>
    <property type="molecule type" value="Genomic_DNA"/>
</dbReference>
<keyword evidence="1" id="KW-0560">Oxidoreductase</keyword>
<proteinExistence type="predicted"/>
<protein>
    <submittedName>
        <fullName evidence="1">Alkylhydroperoxidase</fullName>
    </submittedName>
</protein>
<name>A0A1B2ECB9_9HYPH</name>
<dbReference type="GO" id="GO:0004601">
    <property type="term" value="F:peroxidase activity"/>
    <property type="evidence" value="ECO:0007669"/>
    <property type="project" value="UniProtKB-KW"/>
</dbReference>
<dbReference type="PANTHER" id="PTHR35446:SF2">
    <property type="entry name" value="CARBOXYMUCONOLACTONE DECARBOXYLASE-LIKE DOMAIN-CONTAINING PROTEIN"/>
    <property type="match status" value="1"/>
</dbReference>
<dbReference type="InterPro" id="IPR029032">
    <property type="entry name" value="AhpD-like"/>
</dbReference>
<dbReference type="OrthoDB" id="9810664at2"/>
<dbReference type="PANTHER" id="PTHR35446">
    <property type="entry name" value="SI:CH211-175M2.5"/>
    <property type="match status" value="1"/>
</dbReference>
<accession>A0A1B2ECB9</accession>
<sequence length="195" mass="21403">MFLQTIEEDEATGRVAEIYEKQKAQLGFVMEAAKCFTARPDLLPIYTDFSDRIRAGFSLGLREWRLITLIAAKQIPSTYCSHVYGKQLIDDLGSKEAVLAVQSDFRKAGLPDKDVAMLSYAEKVAQDASGISQTDIDALRAAGFSDRQICDIALCAAFRCFVSRFFDAVGAGTEPAFIDSDESFRSAMTVGRALS</sequence>
<gene>
    <name evidence="1" type="ORF">BB934_04655</name>
</gene>
<dbReference type="RefSeq" id="WP_099508597.1">
    <property type="nucleotide sequence ID" value="NZ_CP016616.1"/>
</dbReference>
<reference evidence="1" key="1">
    <citation type="submission" date="2016-07" db="EMBL/GenBank/DDBJ databases">
        <title>Microvirga ossetica sp. nov. a new species of rhizobia isolated from root nodules of the legume species Vicia alpestris Steven originated from North Ossetia region in the Caucasus.</title>
        <authorList>
            <person name="Safronova V.I."/>
            <person name="Kuznetsova I.G."/>
            <person name="Sazanova A.L."/>
            <person name="Belimov A."/>
            <person name="Andronov E."/>
            <person name="Osledkin Y.S."/>
            <person name="Onishchuk O.P."/>
            <person name="Kurchak O.N."/>
            <person name="Shaposhnikov A.I."/>
            <person name="Willems A."/>
            <person name="Tikhonovich I.A."/>
        </authorList>
    </citation>
    <scope>NUCLEOTIDE SEQUENCE [LARGE SCALE GENOMIC DNA]</scope>
    <source>
        <strain evidence="1">V5/3M</strain>
    </source>
</reference>
<dbReference type="Gene3D" id="1.20.1290.10">
    <property type="entry name" value="AhpD-like"/>
    <property type="match status" value="1"/>
</dbReference>